<dbReference type="Proteomes" id="UP000295252">
    <property type="component" value="Chromosome III"/>
</dbReference>
<dbReference type="InParanoid" id="A0A068TXF1"/>
<evidence type="ECO:0000313" key="2">
    <source>
        <dbReference type="Proteomes" id="UP000295252"/>
    </source>
</evidence>
<dbReference type="Gramene" id="CDP00682">
    <property type="protein sequence ID" value="CDP00682"/>
    <property type="gene ID" value="GSCOC_T00032709001"/>
</dbReference>
<proteinExistence type="predicted"/>
<protein>
    <submittedName>
        <fullName evidence="1">Uncharacterized protein</fullName>
    </submittedName>
</protein>
<reference evidence="2" key="1">
    <citation type="journal article" date="2014" name="Science">
        <title>The coffee genome provides insight into the convergent evolution of caffeine biosynthesis.</title>
        <authorList>
            <person name="Denoeud F."/>
            <person name="Carretero-Paulet L."/>
            <person name="Dereeper A."/>
            <person name="Droc G."/>
            <person name="Guyot R."/>
            <person name="Pietrella M."/>
            <person name="Zheng C."/>
            <person name="Alberti A."/>
            <person name="Anthony F."/>
            <person name="Aprea G."/>
            <person name="Aury J.M."/>
            <person name="Bento P."/>
            <person name="Bernard M."/>
            <person name="Bocs S."/>
            <person name="Campa C."/>
            <person name="Cenci A."/>
            <person name="Combes M.C."/>
            <person name="Crouzillat D."/>
            <person name="Da Silva C."/>
            <person name="Daddiego L."/>
            <person name="De Bellis F."/>
            <person name="Dussert S."/>
            <person name="Garsmeur O."/>
            <person name="Gayraud T."/>
            <person name="Guignon V."/>
            <person name="Jahn K."/>
            <person name="Jamilloux V."/>
            <person name="Joet T."/>
            <person name="Labadie K."/>
            <person name="Lan T."/>
            <person name="Leclercq J."/>
            <person name="Lepelley M."/>
            <person name="Leroy T."/>
            <person name="Li L.T."/>
            <person name="Librado P."/>
            <person name="Lopez L."/>
            <person name="Munoz A."/>
            <person name="Noel B."/>
            <person name="Pallavicini A."/>
            <person name="Perrotta G."/>
            <person name="Poncet V."/>
            <person name="Pot D."/>
            <person name="Priyono X."/>
            <person name="Rigoreau M."/>
            <person name="Rouard M."/>
            <person name="Rozas J."/>
            <person name="Tranchant-Dubreuil C."/>
            <person name="VanBuren R."/>
            <person name="Zhang Q."/>
            <person name="Andrade A.C."/>
            <person name="Argout X."/>
            <person name="Bertrand B."/>
            <person name="de Kochko A."/>
            <person name="Graziosi G."/>
            <person name="Henry R.J."/>
            <person name="Jayarama X."/>
            <person name="Ming R."/>
            <person name="Nagai C."/>
            <person name="Rounsley S."/>
            <person name="Sankoff D."/>
            <person name="Giuliano G."/>
            <person name="Albert V.A."/>
            <person name="Wincker P."/>
            <person name="Lashermes P."/>
        </authorList>
    </citation>
    <scope>NUCLEOTIDE SEQUENCE [LARGE SCALE GENOMIC DNA]</scope>
    <source>
        <strain evidence="2">cv. DH200-94</strain>
    </source>
</reference>
<sequence>MFNGRKIGRRGKGRWISARNRWRGGLGKDTLEKIVFLKRLEMISFPRPPMPVISWGPSLSQTCSFTSQVALHVFCNDYMLLEFFFRDQ</sequence>
<name>A0A068TXF1_COFCA</name>
<evidence type="ECO:0000313" key="1">
    <source>
        <dbReference type="EMBL" id="CDP00682.1"/>
    </source>
</evidence>
<organism evidence="1 2">
    <name type="scientific">Coffea canephora</name>
    <name type="common">Robusta coffee</name>
    <dbReference type="NCBI Taxonomy" id="49390"/>
    <lineage>
        <taxon>Eukaryota</taxon>
        <taxon>Viridiplantae</taxon>
        <taxon>Streptophyta</taxon>
        <taxon>Embryophyta</taxon>
        <taxon>Tracheophyta</taxon>
        <taxon>Spermatophyta</taxon>
        <taxon>Magnoliopsida</taxon>
        <taxon>eudicotyledons</taxon>
        <taxon>Gunneridae</taxon>
        <taxon>Pentapetalae</taxon>
        <taxon>asterids</taxon>
        <taxon>lamiids</taxon>
        <taxon>Gentianales</taxon>
        <taxon>Rubiaceae</taxon>
        <taxon>Ixoroideae</taxon>
        <taxon>Gardenieae complex</taxon>
        <taxon>Bertiereae - Coffeeae clade</taxon>
        <taxon>Coffeeae</taxon>
        <taxon>Coffea</taxon>
    </lineage>
</organism>
<dbReference type="AlphaFoldDB" id="A0A068TXF1"/>
<accession>A0A068TXF1</accession>
<dbReference type="EMBL" id="HG739089">
    <property type="protein sequence ID" value="CDP00682.1"/>
    <property type="molecule type" value="Genomic_DNA"/>
</dbReference>
<keyword evidence="2" id="KW-1185">Reference proteome</keyword>
<gene>
    <name evidence="1" type="ORF">GSCOC_T00032709001</name>
</gene>